<keyword evidence="9" id="KW-1185">Reference proteome</keyword>
<dbReference type="AlphaFoldDB" id="X6NSK0"/>
<sequence length="579" mass="66694">MDNVPRTFPKLHIKSDPQMPCAQLIEPTPSQENTPVSQSSSECIKTEKTPPTLAVQIESRKRTLTSFRSETWSDLSSPTKKIKLVRAATTIVQVDDDFEIVLPNNDDNAMTEHFFLPHKKENYEEREKGGEEEERRSLYGNEEKSQNKKRMTFHKEPNGCTRLAPKNAVYFLSHFHSDHYAGLTKSFCQGPIYGSQITCRLAQHMLNVGCQYLVPLPMFTKTEVANSSPKTWVTLLEANHCPGAAMFLFEVESISKGKEYYLHCGDFRCEYEPNSWFQQCNVMHLQPFVSKQVLLQRMYLDTTYCLNQMILPRQSDTIQFVADCCKYLFGTFGNDVCVLLGTYSIGKERILQAICEECNYDGAIFVTPNKQKIFDVLYNSNVSVSSSPSSSRRQMKFTNNALESNIHVVNMWNISFQYMDVYFLPEDNNPNNVDYSQFKTKSESNTNQHCKRYEFMVGFKPTGWTGSQIKIRKSRDRKRMIIEIPYSEHSSFHELCKFVHDMSPKEILPTVSNTSDESVLAQLNLLEFHSKKDKLKLDYSQEVFGKFKDAADIFVKHGFTKGDTQECREKSQLSITSFF</sequence>
<feature type="compositionally biased region" description="Basic and acidic residues" evidence="6">
    <location>
        <begin position="121"/>
        <end position="146"/>
    </location>
</feature>
<evidence type="ECO:0000256" key="6">
    <source>
        <dbReference type="SAM" id="MobiDB-lite"/>
    </source>
</evidence>
<dbReference type="GO" id="GO:0006303">
    <property type="term" value="P:double-strand break repair via nonhomologous end joining"/>
    <property type="evidence" value="ECO:0007669"/>
    <property type="project" value="TreeGrafter"/>
</dbReference>
<dbReference type="Proteomes" id="UP000023152">
    <property type="component" value="Unassembled WGS sequence"/>
</dbReference>
<dbReference type="OrthoDB" id="262529at2759"/>
<comment type="caution">
    <text evidence="8">The sequence shown here is derived from an EMBL/GenBank/DDBJ whole genome shotgun (WGS) entry which is preliminary data.</text>
</comment>
<dbReference type="GO" id="GO:0036297">
    <property type="term" value="P:interstrand cross-link repair"/>
    <property type="evidence" value="ECO:0007669"/>
    <property type="project" value="TreeGrafter"/>
</dbReference>
<dbReference type="EMBL" id="ASPP01006345">
    <property type="protein sequence ID" value="ETO28966.1"/>
    <property type="molecule type" value="Genomic_DNA"/>
</dbReference>
<dbReference type="Pfam" id="PF07522">
    <property type="entry name" value="DRMBL"/>
    <property type="match status" value="1"/>
</dbReference>
<evidence type="ECO:0000256" key="1">
    <source>
        <dbReference type="ARBA" id="ARBA00004123"/>
    </source>
</evidence>
<dbReference type="Gene3D" id="3.60.15.10">
    <property type="entry name" value="Ribonuclease Z/Hydroxyacylglutathione hydrolase-like"/>
    <property type="match status" value="1"/>
</dbReference>
<feature type="region of interest" description="Disordered" evidence="6">
    <location>
        <begin position="121"/>
        <end position="151"/>
    </location>
</feature>
<dbReference type="PANTHER" id="PTHR23240">
    <property type="entry name" value="DNA CROSS-LINK REPAIR PROTEIN PSO2/SNM1-RELATED"/>
    <property type="match status" value="1"/>
</dbReference>
<evidence type="ECO:0000256" key="4">
    <source>
        <dbReference type="ARBA" id="ARBA00023204"/>
    </source>
</evidence>
<feature type="domain" description="DNA repair metallo-beta-lactamase" evidence="7">
    <location>
        <begin position="394"/>
        <end position="513"/>
    </location>
</feature>
<feature type="compositionally biased region" description="Polar residues" evidence="6">
    <location>
        <begin position="28"/>
        <end position="43"/>
    </location>
</feature>
<evidence type="ECO:0000259" key="7">
    <source>
        <dbReference type="Pfam" id="PF07522"/>
    </source>
</evidence>
<gene>
    <name evidence="8" type="ORF">RFI_08161</name>
</gene>
<dbReference type="InterPro" id="IPR011084">
    <property type="entry name" value="DRMBL"/>
</dbReference>
<dbReference type="InterPro" id="IPR036866">
    <property type="entry name" value="RibonucZ/Hydroxyglut_hydro"/>
</dbReference>
<evidence type="ECO:0000256" key="2">
    <source>
        <dbReference type="ARBA" id="ARBA00010304"/>
    </source>
</evidence>
<dbReference type="Gene3D" id="3.40.50.12650">
    <property type="match status" value="1"/>
</dbReference>
<comment type="similarity">
    <text evidence="2">Belongs to the DNA repair metallo-beta-lactamase (DRMBL) family.</text>
</comment>
<evidence type="ECO:0000256" key="3">
    <source>
        <dbReference type="ARBA" id="ARBA00022763"/>
    </source>
</evidence>
<keyword evidence="4" id="KW-0234">DNA repair</keyword>
<keyword evidence="3" id="KW-0227">DNA damage</keyword>
<dbReference type="CDD" id="cd16273">
    <property type="entry name" value="SNM1A-1C-like_MBL-fold"/>
    <property type="match status" value="1"/>
</dbReference>
<protein>
    <recommendedName>
        <fullName evidence="7">DNA repair metallo-beta-lactamase domain-containing protein</fullName>
    </recommendedName>
</protein>
<dbReference type="PANTHER" id="PTHR23240:SF6">
    <property type="entry name" value="DNA CROSS-LINK REPAIR 1A PROTEIN"/>
    <property type="match status" value="1"/>
</dbReference>
<dbReference type="GO" id="GO:0003684">
    <property type="term" value="F:damaged DNA binding"/>
    <property type="evidence" value="ECO:0007669"/>
    <property type="project" value="TreeGrafter"/>
</dbReference>
<reference evidence="8 9" key="1">
    <citation type="journal article" date="2013" name="Curr. Biol.">
        <title>The Genome of the Foraminiferan Reticulomyxa filosa.</title>
        <authorList>
            <person name="Glockner G."/>
            <person name="Hulsmann N."/>
            <person name="Schleicher M."/>
            <person name="Noegel A.A."/>
            <person name="Eichinger L."/>
            <person name="Gallinger C."/>
            <person name="Pawlowski J."/>
            <person name="Sierra R."/>
            <person name="Euteneuer U."/>
            <person name="Pillet L."/>
            <person name="Moustafa A."/>
            <person name="Platzer M."/>
            <person name="Groth M."/>
            <person name="Szafranski K."/>
            <person name="Schliwa M."/>
        </authorList>
    </citation>
    <scope>NUCLEOTIDE SEQUENCE [LARGE SCALE GENOMIC DNA]</scope>
</reference>
<evidence type="ECO:0000313" key="9">
    <source>
        <dbReference type="Proteomes" id="UP000023152"/>
    </source>
</evidence>
<comment type="subcellular location">
    <subcellularLocation>
        <location evidence="1">Nucleus</location>
    </subcellularLocation>
</comment>
<organism evidence="8 9">
    <name type="scientific">Reticulomyxa filosa</name>
    <dbReference type="NCBI Taxonomy" id="46433"/>
    <lineage>
        <taxon>Eukaryota</taxon>
        <taxon>Sar</taxon>
        <taxon>Rhizaria</taxon>
        <taxon>Retaria</taxon>
        <taxon>Foraminifera</taxon>
        <taxon>Monothalamids</taxon>
        <taxon>Reticulomyxidae</taxon>
        <taxon>Reticulomyxa</taxon>
    </lineage>
</organism>
<dbReference type="GO" id="GO:0005634">
    <property type="term" value="C:nucleus"/>
    <property type="evidence" value="ECO:0007669"/>
    <property type="project" value="UniProtKB-SubCell"/>
</dbReference>
<keyword evidence="5" id="KW-0539">Nucleus</keyword>
<accession>X6NSK0</accession>
<dbReference type="SUPFAM" id="SSF56281">
    <property type="entry name" value="Metallo-hydrolase/oxidoreductase"/>
    <property type="match status" value="1"/>
</dbReference>
<feature type="region of interest" description="Disordered" evidence="6">
    <location>
        <begin position="27"/>
        <end position="49"/>
    </location>
</feature>
<proteinExistence type="inferred from homology"/>
<evidence type="ECO:0000313" key="8">
    <source>
        <dbReference type="EMBL" id="ETO28966.1"/>
    </source>
</evidence>
<name>X6NSK0_RETFI</name>
<evidence type="ECO:0000256" key="5">
    <source>
        <dbReference type="ARBA" id="ARBA00023242"/>
    </source>
</evidence>
<dbReference type="GO" id="GO:0035312">
    <property type="term" value="F:5'-3' DNA exonuclease activity"/>
    <property type="evidence" value="ECO:0007669"/>
    <property type="project" value="TreeGrafter"/>
</dbReference>